<evidence type="ECO:0000256" key="2">
    <source>
        <dbReference type="SAM" id="Phobius"/>
    </source>
</evidence>
<dbReference type="PANTHER" id="PTHR13281:SF0">
    <property type="entry name" value="TRANSMEMBRANE PROTEIN 70, MITOCHONDRIAL"/>
    <property type="match status" value="1"/>
</dbReference>
<dbReference type="GeneID" id="141448596"/>
<dbReference type="Pfam" id="PF06979">
    <property type="entry name" value="TMEM70"/>
    <property type="match status" value="1"/>
</dbReference>
<name>A0A4P6D6Y4_RHOPR</name>
<reference evidence="3" key="1">
    <citation type="submission" date="2019-04" db="EMBL/GenBank/DDBJ databases">
        <title>Analysis of the testis transcriptome of the Chagas disease vector Rhodnius prolixus.</title>
        <authorList>
            <person name="Cesar J."/>
            <person name="Ribeiro J.M."/>
            <person name="Pereira M.H."/>
            <person name="Araujo R.N."/>
            <person name="Gontijo N.F."/>
            <person name="Pessoa G."/>
            <person name="Sant'Anna M.V."/>
            <person name="Sorgine M.H."/>
            <person name="Majerowicz D."/>
            <person name="Carvalho A.B."/>
            <person name="Braz G."/>
            <person name="Mesquita R."/>
            <person name="Lagerblad P.O."/>
            <person name="Koerich L.B."/>
        </authorList>
    </citation>
    <scope>NUCLEOTIDE SEQUENCE</scope>
</reference>
<dbReference type="AlphaFoldDB" id="A0A4P6D6Y4"/>
<comment type="similarity">
    <text evidence="1">Belongs to the TMEM70 family.</text>
</comment>
<keyword evidence="2 3" id="KW-0812">Transmembrane</keyword>
<organism evidence="3">
    <name type="scientific">Rhodnius prolixus</name>
    <name type="common">Triatomid bug</name>
    <dbReference type="NCBI Taxonomy" id="13249"/>
    <lineage>
        <taxon>Eukaryota</taxon>
        <taxon>Metazoa</taxon>
        <taxon>Ecdysozoa</taxon>
        <taxon>Arthropoda</taxon>
        <taxon>Hexapoda</taxon>
        <taxon>Insecta</taxon>
        <taxon>Pterygota</taxon>
        <taxon>Neoptera</taxon>
        <taxon>Paraneoptera</taxon>
        <taxon>Hemiptera</taxon>
        <taxon>Heteroptera</taxon>
        <taxon>Panheteroptera</taxon>
        <taxon>Cimicomorpha</taxon>
        <taxon>Reduviidae</taxon>
        <taxon>Triatominae</taxon>
        <taxon>Rhodnius</taxon>
    </lineage>
</organism>
<dbReference type="RefSeq" id="XP_073973165.1">
    <property type="nucleotide sequence ID" value="XM_074117064.1"/>
</dbReference>
<dbReference type="GO" id="GO:0031966">
    <property type="term" value="C:mitochondrial membrane"/>
    <property type="evidence" value="ECO:0007669"/>
    <property type="project" value="TreeGrafter"/>
</dbReference>
<dbReference type="InterPro" id="IPR045325">
    <property type="entry name" value="TMEM70/TMEM186/TMEM223"/>
</dbReference>
<protein>
    <submittedName>
        <fullName evidence="3">Putative transmembrane protein 70 log mitochondrial isoform x1</fullName>
    </submittedName>
</protein>
<accession>A0A4P6D6Y4</accession>
<dbReference type="PANTHER" id="PTHR13281">
    <property type="entry name" value="TRANSMEMBRANE PROTEIN 70, MITOCHONDRIAL"/>
    <property type="match status" value="1"/>
</dbReference>
<dbReference type="InterPro" id="IPR009724">
    <property type="entry name" value="TMEM70"/>
</dbReference>
<feature type="transmembrane region" description="Helical" evidence="2">
    <location>
        <begin position="78"/>
        <end position="95"/>
    </location>
</feature>
<dbReference type="VEuPathDB" id="VectorBase:RPRC002170"/>
<keyword evidence="2" id="KW-0472">Membrane</keyword>
<evidence type="ECO:0000256" key="1">
    <source>
        <dbReference type="ARBA" id="ARBA00005280"/>
    </source>
</evidence>
<dbReference type="GO" id="GO:0033615">
    <property type="term" value="P:mitochondrial proton-transporting ATP synthase complex assembly"/>
    <property type="evidence" value="ECO:0007669"/>
    <property type="project" value="TreeGrafter"/>
</dbReference>
<feature type="transmembrane region" description="Helical" evidence="2">
    <location>
        <begin position="107"/>
        <end position="129"/>
    </location>
</feature>
<proteinExistence type="inferred from homology"/>
<keyword evidence="2" id="KW-1133">Transmembrane helix</keyword>
<sequence length="223" mass="25636">MTFRLTIKFIDFGRQLLLPTVTNGLFKQIQYCPAALSSRLLHKNSRLFSTEPISEQSEHKETIVYIGPLTRQIRRVKLFTLMTSMSGIFAQPVIMERALELGSSTSTIILVCSFVGFFTFVTPLLLHYVTKKYVTSVLYNAKDDLYTATTYTLFLRRKELQLKPGDGELPDVPGPFTSVKVRGVPLFLDARFFNDVYHYKRIMGFDRPIDFKLKDDSDLPKKE</sequence>
<evidence type="ECO:0000313" key="3">
    <source>
        <dbReference type="EMBL" id="MOY45833.1"/>
    </source>
</evidence>
<dbReference type="EMBL" id="GHKJ01000803">
    <property type="protein sequence ID" value="MOY45833.1"/>
    <property type="molecule type" value="Transcribed_RNA"/>
</dbReference>